<evidence type="ECO:0000313" key="2">
    <source>
        <dbReference type="Proteomes" id="UP000321577"/>
    </source>
</evidence>
<organism evidence="1 2">
    <name type="scientific">Brevifollis gellanilyticus</name>
    <dbReference type="NCBI Taxonomy" id="748831"/>
    <lineage>
        <taxon>Bacteria</taxon>
        <taxon>Pseudomonadati</taxon>
        <taxon>Verrucomicrobiota</taxon>
        <taxon>Verrucomicrobiia</taxon>
        <taxon>Verrucomicrobiales</taxon>
        <taxon>Verrucomicrobiaceae</taxon>
    </lineage>
</organism>
<evidence type="ECO:0008006" key="3">
    <source>
        <dbReference type="Google" id="ProtNLM"/>
    </source>
</evidence>
<protein>
    <recommendedName>
        <fullName evidence="3">TraB/GumN family protein</fullName>
    </recommendedName>
</protein>
<dbReference type="EMBL" id="BKAG01000014">
    <property type="protein sequence ID" value="GEP43120.1"/>
    <property type="molecule type" value="Genomic_DNA"/>
</dbReference>
<dbReference type="PANTHER" id="PTHR35757">
    <property type="entry name" value="THERMOSOME SUBUNIT GAMMA"/>
    <property type="match status" value="1"/>
</dbReference>
<accession>A0A512M8P6</accession>
<dbReference type="AlphaFoldDB" id="A0A512M8P6"/>
<proteinExistence type="predicted"/>
<dbReference type="PANTHER" id="PTHR35757:SF1">
    <property type="entry name" value="THERMOSOME SUBUNIT GAMMA"/>
    <property type="match status" value="1"/>
</dbReference>
<gene>
    <name evidence="1" type="ORF">BGE01nite_24110</name>
</gene>
<dbReference type="RefSeq" id="WP_146850697.1">
    <property type="nucleotide sequence ID" value="NZ_BKAG01000014.1"/>
</dbReference>
<reference evidence="1 2" key="1">
    <citation type="submission" date="2019-07" db="EMBL/GenBank/DDBJ databases">
        <title>Whole genome shotgun sequence of Brevifollis gellanilyticus NBRC 108608.</title>
        <authorList>
            <person name="Hosoyama A."/>
            <person name="Uohara A."/>
            <person name="Ohji S."/>
            <person name="Ichikawa N."/>
        </authorList>
    </citation>
    <scope>NUCLEOTIDE SEQUENCE [LARGE SCALE GENOMIC DNA]</scope>
    <source>
        <strain evidence="1 2">NBRC 108608</strain>
    </source>
</reference>
<name>A0A512M8P6_9BACT</name>
<evidence type="ECO:0000313" key="1">
    <source>
        <dbReference type="EMBL" id="GEP43120.1"/>
    </source>
</evidence>
<dbReference type="OrthoDB" id="185048at2"/>
<keyword evidence="2" id="KW-1185">Reference proteome</keyword>
<comment type="caution">
    <text evidence="1">The sequence shown here is derived from an EMBL/GenBank/DDBJ whole genome shotgun (WGS) entry which is preliminary data.</text>
</comment>
<sequence length="287" mass="32095">MKHLLPGLFCFALLSASAEEKKAGAVSPGATDFIRFVETDEGDSLQTAVVSYESPAGVIVDLVGAVHIADKKYFEALNKRFKGYEVVLYELVGRPVEERETLKVADGEKKLQWLGTLQEKMRSTLKLESQLQCIDYRAKNFVHADLTTDGFFEKQEEKKENFLSLWMKAALAQAATADPNKANSDMALIMTMLMSKDSSTDLKRLLGSEFDRVENLMAGVEAGNGTAIIGERNKHALEVMEKQVAAGKKRIAIFYGAAHFPDMEQRLLKMGYKLRKTEWEKAWDIDA</sequence>
<dbReference type="Proteomes" id="UP000321577">
    <property type="component" value="Unassembled WGS sequence"/>
</dbReference>